<accession>A0AAD4G979</accession>
<evidence type="ECO:0000313" key="2">
    <source>
        <dbReference type="EMBL" id="KAF8428938.1"/>
    </source>
</evidence>
<evidence type="ECO:0000256" key="1">
    <source>
        <dbReference type="SAM" id="Phobius"/>
    </source>
</evidence>
<sequence length="245" mass="27885">MILRVYAMWNRSRTILRVLLLVFTIQTLITVVLEGIHDNSNTHFSVTTVRTLDFLVCNYLTADNGFYAVYYLATRLALSALLAILAVFQALKQSLEMYKATKQWQPNRYMQKLVKDGILYFIVNVLFQTIDLLNRIGFSIVTIYVFLETFVYIAFYILIPRFVISIRELYDHDIRGRFHIDTGFGMVSRSNASQDTTASAMVFVDGNQGAEVEGSMDNSGDLGMDRVHGSRLHEDSPLEPGGNRV</sequence>
<feature type="transmembrane region" description="Helical" evidence="1">
    <location>
        <begin position="14"/>
        <end position="33"/>
    </location>
</feature>
<dbReference type="Proteomes" id="UP001194468">
    <property type="component" value="Unassembled WGS sequence"/>
</dbReference>
<protein>
    <submittedName>
        <fullName evidence="2">Uncharacterized protein</fullName>
    </submittedName>
</protein>
<proteinExistence type="predicted"/>
<dbReference type="AlphaFoldDB" id="A0AAD4G979"/>
<organism evidence="2 3">
    <name type="scientific">Boletus edulis BED1</name>
    <dbReference type="NCBI Taxonomy" id="1328754"/>
    <lineage>
        <taxon>Eukaryota</taxon>
        <taxon>Fungi</taxon>
        <taxon>Dikarya</taxon>
        <taxon>Basidiomycota</taxon>
        <taxon>Agaricomycotina</taxon>
        <taxon>Agaricomycetes</taxon>
        <taxon>Agaricomycetidae</taxon>
        <taxon>Boletales</taxon>
        <taxon>Boletineae</taxon>
        <taxon>Boletaceae</taxon>
        <taxon>Boletoideae</taxon>
        <taxon>Boletus</taxon>
    </lineage>
</organism>
<feature type="transmembrane region" description="Helical" evidence="1">
    <location>
        <begin position="136"/>
        <end position="159"/>
    </location>
</feature>
<feature type="transmembrane region" description="Helical" evidence="1">
    <location>
        <begin position="112"/>
        <end position="130"/>
    </location>
</feature>
<evidence type="ECO:0000313" key="3">
    <source>
        <dbReference type="Proteomes" id="UP001194468"/>
    </source>
</evidence>
<reference evidence="2" key="1">
    <citation type="submission" date="2019-10" db="EMBL/GenBank/DDBJ databases">
        <authorList>
            <consortium name="DOE Joint Genome Institute"/>
            <person name="Kuo A."/>
            <person name="Miyauchi S."/>
            <person name="Kiss E."/>
            <person name="Drula E."/>
            <person name="Kohler A."/>
            <person name="Sanchez-Garcia M."/>
            <person name="Andreopoulos B."/>
            <person name="Barry K.W."/>
            <person name="Bonito G."/>
            <person name="Buee M."/>
            <person name="Carver A."/>
            <person name="Chen C."/>
            <person name="Cichocki N."/>
            <person name="Clum A."/>
            <person name="Culley D."/>
            <person name="Crous P.W."/>
            <person name="Fauchery L."/>
            <person name="Girlanda M."/>
            <person name="Hayes R."/>
            <person name="Keri Z."/>
            <person name="LaButti K."/>
            <person name="Lipzen A."/>
            <person name="Lombard V."/>
            <person name="Magnuson J."/>
            <person name="Maillard F."/>
            <person name="Morin E."/>
            <person name="Murat C."/>
            <person name="Nolan M."/>
            <person name="Ohm R."/>
            <person name="Pangilinan J."/>
            <person name="Pereira M."/>
            <person name="Perotto S."/>
            <person name="Peter M."/>
            <person name="Riley R."/>
            <person name="Sitrit Y."/>
            <person name="Stielow B."/>
            <person name="Szollosi G."/>
            <person name="Zifcakova L."/>
            <person name="Stursova M."/>
            <person name="Spatafora J.W."/>
            <person name="Tedersoo L."/>
            <person name="Vaario L.-M."/>
            <person name="Yamada A."/>
            <person name="Yan M."/>
            <person name="Wang P."/>
            <person name="Xu J."/>
            <person name="Bruns T."/>
            <person name="Baldrian P."/>
            <person name="Vilgalys R."/>
            <person name="Henrissat B."/>
            <person name="Grigoriev I.V."/>
            <person name="Hibbett D."/>
            <person name="Nagy L.G."/>
            <person name="Martin F.M."/>
        </authorList>
    </citation>
    <scope>NUCLEOTIDE SEQUENCE</scope>
    <source>
        <strain evidence="2">BED1</strain>
    </source>
</reference>
<keyword evidence="1" id="KW-1133">Transmembrane helix</keyword>
<keyword evidence="1" id="KW-0812">Transmembrane</keyword>
<feature type="transmembrane region" description="Helical" evidence="1">
    <location>
        <begin position="68"/>
        <end position="91"/>
    </location>
</feature>
<name>A0AAD4G979_BOLED</name>
<keyword evidence="3" id="KW-1185">Reference proteome</keyword>
<dbReference type="EMBL" id="WHUW01000070">
    <property type="protein sequence ID" value="KAF8428938.1"/>
    <property type="molecule type" value="Genomic_DNA"/>
</dbReference>
<keyword evidence="1" id="KW-0472">Membrane</keyword>
<gene>
    <name evidence="2" type="ORF">L210DRAFT_3563812</name>
</gene>
<reference evidence="2" key="2">
    <citation type="journal article" date="2020" name="Nat. Commun.">
        <title>Large-scale genome sequencing of mycorrhizal fungi provides insights into the early evolution of symbiotic traits.</title>
        <authorList>
            <person name="Miyauchi S."/>
            <person name="Kiss E."/>
            <person name="Kuo A."/>
            <person name="Drula E."/>
            <person name="Kohler A."/>
            <person name="Sanchez-Garcia M."/>
            <person name="Morin E."/>
            <person name="Andreopoulos B."/>
            <person name="Barry K.W."/>
            <person name="Bonito G."/>
            <person name="Buee M."/>
            <person name="Carver A."/>
            <person name="Chen C."/>
            <person name="Cichocki N."/>
            <person name="Clum A."/>
            <person name="Culley D."/>
            <person name="Crous P.W."/>
            <person name="Fauchery L."/>
            <person name="Girlanda M."/>
            <person name="Hayes R.D."/>
            <person name="Keri Z."/>
            <person name="LaButti K."/>
            <person name="Lipzen A."/>
            <person name="Lombard V."/>
            <person name="Magnuson J."/>
            <person name="Maillard F."/>
            <person name="Murat C."/>
            <person name="Nolan M."/>
            <person name="Ohm R.A."/>
            <person name="Pangilinan J."/>
            <person name="Pereira M.F."/>
            <person name="Perotto S."/>
            <person name="Peter M."/>
            <person name="Pfister S."/>
            <person name="Riley R."/>
            <person name="Sitrit Y."/>
            <person name="Stielow J.B."/>
            <person name="Szollosi G."/>
            <person name="Zifcakova L."/>
            <person name="Stursova M."/>
            <person name="Spatafora J.W."/>
            <person name="Tedersoo L."/>
            <person name="Vaario L.M."/>
            <person name="Yamada A."/>
            <person name="Yan M."/>
            <person name="Wang P."/>
            <person name="Xu J."/>
            <person name="Bruns T."/>
            <person name="Baldrian P."/>
            <person name="Vilgalys R."/>
            <person name="Dunand C."/>
            <person name="Henrissat B."/>
            <person name="Grigoriev I.V."/>
            <person name="Hibbett D."/>
            <person name="Nagy L.G."/>
            <person name="Martin F.M."/>
        </authorList>
    </citation>
    <scope>NUCLEOTIDE SEQUENCE</scope>
    <source>
        <strain evidence="2">BED1</strain>
    </source>
</reference>
<comment type="caution">
    <text evidence="2">The sequence shown here is derived from an EMBL/GenBank/DDBJ whole genome shotgun (WGS) entry which is preliminary data.</text>
</comment>